<reference evidence="1 2" key="1">
    <citation type="submission" date="2018-06" db="EMBL/GenBank/DDBJ databases">
        <authorList>
            <consortium name="Pathogen Informatics"/>
            <person name="Doyle S."/>
        </authorList>
    </citation>
    <scope>NUCLEOTIDE SEQUENCE [LARGE SCALE GENOMIC DNA]</scope>
    <source>
        <strain evidence="2">NCTC 10815</strain>
    </source>
</reference>
<evidence type="ECO:0000313" key="1">
    <source>
        <dbReference type="EMBL" id="STY45185.1"/>
    </source>
</evidence>
<sequence length="53" mass="5606">MLSKIPAIKRGSVAFIASDTPLVAAGTPTPLSIEYTIDDYLKLLGKAADKVDE</sequence>
<dbReference type="Proteomes" id="UP000254879">
    <property type="component" value="Unassembled WGS sequence"/>
</dbReference>
<organism evidence="1 2">
    <name type="scientific">Listeria grayi</name>
    <name type="common">Listeria murrayi</name>
    <dbReference type="NCBI Taxonomy" id="1641"/>
    <lineage>
        <taxon>Bacteria</taxon>
        <taxon>Bacillati</taxon>
        <taxon>Bacillota</taxon>
        <taxon>Bacilli</taxon>
        <taxon>Bacillales</taxon>
        <taxon>Listeriaceae</taxon>
        <taxon>Listeria</taxon>
    </lineage>
</organism>
<name>A0A378MN81_LISGR</name>
<dbReference type="AlphaFoldDB" id="A0A378MN81"/>
<gene>
    <name evidence="1" type="ORF">NCTC10815_02560</name>
</gene>
<evidence type="ECO:0000313" key="2">
    <source>
        <dbReference type="Proteomes" id="UP000254879"/>
    </source>
</evidence>
<dbReference type="Gene3D" id="3.40.50.1980">
    <property type="entry name" value="Nitrogenase molybdenum iron protein domain"/>
    <property type="match status" value="1"/>
</dbReference>
<dbReference type="EMBL" id="UGPG01000001">
    <property type="protein sequence ID" value="STY45185.1"/>
    <property type="molecule type" value="Genomic_DNA"/>
</dbReference>
<proteinExistence type="predicted"/>
<protein>
    <submittedName>
        <fullName evidence="1">Uncharacterized protein</fullName>
    </submittedName>
</protein>
<accession>A0A378MN81</accession>